<organism evidence="2 3">
    <name type="scientific">Sordaria brevicollis</name>
    <dbReference type="NCBI Taxonomy" id="83679"/>
    <lineage>
        <taxon>Eukaryota</taxon>
        <taxon>Fungi</taxon>
        <taxon>Dikarya</taxon>
        <taxon>Ascomycota</taxon>
        <taxon>Pezizomycotina</taxon>
        <taxon>Sordariomycetes</taxon>
        <taxon>Sordariomycetidae</taxon>
        <taxon>Sordariales</taxon>
        <taxon>Sordariaceae</taxon>
        <taxon>Sordaria</taxon>
    </lineage>
</organism>
<proteinExistence type="predicted"/>
<reference evidence="2" key="1">
    <citation type="journal article" date="2023" name="Mol. Phylogenet. Evol.">
        <title>Genome-scale phylogeny and comparative genomics of the fungal order Sordariales.</title>
        <authorList>
            <person name="Hensen N."/>
            <person name="Bonometti L."/>
            <person name="Westerberg I."/>
            <person name="Brannstrom I.O."/>
            <person name="Guillou S."/>
            <person name="Cros-Aarteil S."/>
            <person name="Calhoun S."/>
            <person name="Haridas S."/>
            <person name="Kuo A."/>
            <person name="Mondo S."/>
            <person name="Pangilinan J."/>
            <person name="Riley R."/>
            <person name="LaButti K."/>
            <person name="Andreopoulos B."/>
            <person name="Lipzen A."/>
            <person name="Chen C."/>
            <person name="Yan M."/>
            <person name="Daum C."/>
            <person name="Ng V."/>
            <person name="Clum A."/>
            <person name="Steindorff A."/>
            <person name="Ohm R.A."/>
            <person name="Martin F."/>
            <person name="Silar P."/>
            <person name="Natvig D.O."/>
            <person name="Lalanne C."/>
            <person name="Gautier V."/>
            <person name="Ament-Velasquez S.L."/>
            <person name="Kruys A."/>
            <person name="Hutchinson M.I."/>
            <person name="Powell A.J."/>
            <person name="Barry K."/>
            <person name="Miller A.N."/>
            <person name="Grigoriev I.V."/>
            <person name="Debuchy R."/>
            <person name="Gladieux P."/>
            <person name="Hiltunen Thoren M."/>
            <person name="Johannesson H."/>
        </authorList>
    </citation>
    <scope>NUCLEOTIDE SEQUENCE</scope>
    <source>
        <strain evidence="2">FGSC 1904</strain>
    </source>
</reference>
<name>A0AAE0PMH2_SORBR</name>
<evidence type="ECO:0000313" key="2">
    <source>
        <dbReference type="EMBL" id="KAK3402680.1"/>
    </source>
</evidence>
<evidence type="ECO:0000256" key="1">
    <source>
        <dbReference type="SAM" id="MobiDB-lite"/>
    </source>
</evidence>
<comment type="caution">
    <text evidence="2">The sequence shown here is derived from an EMBL/GenBank/DDBJ whole genome shotgun (WGS) entry which is preliminary data.</text>
</comment>
<protein>
    <submittedName>
        <fullName evidence="2">Uncharacterized protein</fullName>
    </submittedName>
</protein>
<keyword evidence="3" id="KW-1185">Reference proteome</keyword>
<dbReference type="Proteomes" id="UP001281003">
    <property type="component" value="Unassembled WGS sequence"/>
</dbReference>
<gene>
    <name evidence="2" type="ORF">B0T20DRAFT_5108</name>
</gene>
<reference evidence="2" key="2">
    <citation type="submission" date="2023-07" db="EMBL/GenBank/DDBJ databases">
        <authorList>
            <consortium name="Lawrence Berkeley National Laboratory"/>
            <person name="Haridas S."/>
            <person name="Hensen N."/>
            <person name="Bonometti L."/>
            <person name="Westerberg I."/>
            <person name="Brannstrom I.O."/>
            <person name="Guillou S."/>
            <person name="Cros-Aarteil S."/>
            <person name="Calhoun S."/>
            <person name="Kuo A."/>
            <person name="Mondo S."/>
            <person name="Pangilinan J."/>
            <person name="Riley R."/>
            <person name="LaButti K."/>
            <person name="Andreopoulos B."/>
            <person name="Lipzen A."/>
            <person name="Chen C."/>
            <person name="Yanf M."/>
            <person name="Daum C."/>
            <person name="Ng V."/>
            <person name="Clum A."/>
            <person name="Steindorff A."/>
            <person name="Ohm R."/>
            <person name="Martin F."/>
            <person name="Silar P."/>
            <person name="Natvig D."/>
            <person name="Lalanne C."/>
            <person name="Gautier V."/>
            <person name="Ament-velasquez S.L."/>
            <person name="Kruys A."/>
            <person name="Hutchinson M.I."/>
            <person name="Powell A.J."/>
            <person name="Barry K."/>
            <person name="Miller A.N."/>
            <person name="Grigoriev I.V."/>
            <person name="Debuchy R."/>
            <person name="Gladieux P."/>
            <person name="Thoren M.H."/>
            <person name="Johannesson H."/>
        </authorList>
    </citation>
    <scope>NUCLEOTIDE SEQUENCE</scope>
    <source>
        <strain evidence="2">FGSC 1904</strain>
    </source>
</reference>
<feature type="region of interest" description="Disordered" evidence="1">
    <location>
        <begin position="1"/>
        <end position="48"/>
    </location>
</feature>
<accession>A0AAE0PMH2</accession>
<feature type="compositionally biased region" description="Low complexity" evidence="1">
    <location>
        <begin position="1"/>
        <end position="15"/>
    </location>
</feature>
<evidence type="ECO:0000313" key="3">
    <source>
        <dbReference type="Proteomes" id="UP001281003"/>
    </source>
</evidence>
<dbReference type="EMBL" id="JAUTDP010000001">
    <property type="protein sequence ID" value="KAK3402680.1"/>
    <property type="molecule type" value="Genomic_DNA"/>
</dbReference>
<sequence length="352" mass="38990">MTSYSHHSRSTTSLHGDGHGDRHHRSSGRESKGSKSGSKRGNTSHASQTQLGPVSFLFAVNEFTFRYAENSPTPRDQWNNILPPATAAEYGSSDNVPVYRYTDGSITLAEGYHWWRSGPGQPGGIYRYDAWNNLMGQAMDYTVHSIVSCSESPCLPFLVTEGDASISNSCTHLTSCHCQELPGENELIRWRLLHFDHIDGVSRANALYFGHPYVAGRKPSWMPALVPKAFENPRGPQIQSRGLSGDVSIVIGLMAFHSDPGNPQQVFENGWWWQNTWAGPRTRPAYHTTPGANQTRGGDPIPRGFLVHVCVDVDSATTPPENLSMERVRHSDAISQYAAENAWIWDTVSSNH</sequence>
<dbReference type="AlphaFoldDB" id="A0AAE0PMH2"/>